<dbReference type="Gene3D" id="2.40.50.100">
    <property type="match status" value="1"/>
</dbReference>
<evidence type="ECO:0000256" key="3">
    <source>
        <dbReference type="ARBA" id="ARBA00022840"/>
    </source>
</evidence>
<dbReference type="GO" id="GO:0005524">
    <property type="term" value="F:ATP binding"/>
    <property type="evidence" value="ECO:0007669"/>
    <property type="project" value="UniProtKB-KW"/>
</dbReference>
<dbReference type="InterPro" id="IPR017871">
    <property type="entry name" value="ABC_transporter-like_CS"/>
</dbReference>
<dbReference type="KEGG" id="lmoi:VV02_08505"/>
<dbReference type="GO" id="GO:0043190">
    <property type="term" value="C:ATP-binding cassette (ABC) transporter complex"/>
    <property type="evidence" value="ECO:0007669"/>
    <property type="project" value="InterPro"/>
</dbReference>
<accession>A0A0K1JH21</accession>
<feature type="domain" description="ABC transporter" evidence="5">
    <location>
        <begin position="5"/>
        <end position="235"/>
    </location>
</feature>
<dbReference type="Proteomes" id="UP000066480">
    <property type="component" value="Chromosome"/>
</dbReference>
<evidence type="ECO:0000256" key="4">
    <source>
        <dbReference type="ARBA" id="ARBA00066388"/>
    </source>
</evidence>
<dbReference type="RefSeq" id="WP_052590961.1">
    <property type="nucleotide sequence ID" value="NZ_CP011112.1"/>
</dbReference>
<dbReference type="SUPFAM" id="SSF52540">
    <property type="entry name" value="P-loop containing nucleoside triphosphate hydrolases"/>
    <property type="match status" value="1"/>
</dbReference>
<dbReference type="InterPro" id="IPR008995">
    <property type="entry name" value="Mo/tungstate-bd_C_term_dom"/>
</dbReference>
<proteinExistence type="predicted"/>
<keyword evidence="2" id="KW-0547">Nucleotide-binding</keyword>
<dbReference type="PROSITE" id="PS50893">
    <property type="entry name" value="ABC_TRANSPORTER_2"/>
    <property type="match status" value="1"/>
</dbReference>
<dbReference type="SUPFAM" id="SSF50331">
    <property type="entry name" value="MOP-like"/>
    <property type="match status" value="1"/>
</dbReference>
<dbReference type="EMBL" id="CP011112">
    <property type="protein sequence ID" value="AKU15883.1"/>
    <property type="molecule type" value="Genomic_DNA"/>
</dbReference>
<dbReference type="GO" id="GO:0016887">
    <property type="term" value="F:ATP hydrolysis activity"/>
    <property type="evidence" value="ECO:0007669"/>
    <property type="project" value="InterPro"/>
</dbReference>
<reference evidence="6 7" key="1">
    <citation type="submission" date="2015-03" db="EMBL/GenBank/DDBJ databases">
        <title>Luteipulveratus halotolerans sp. nov., a novel actinobacterium (Dermacoccaceae) from Sarawak, Malaysia.</title>
        <authorList>
            <person name="Juboi H."/>
            <person name="Basik A."/>
            <person name="Shamsul S.S."/>
            <person name="Arnold P."/>
            <person name="Schmitt E.K."/>
            <person name="Sanglier J.-J."/>
            <person name="Yeo T."/>
        </authorList>
    </citation>
    <scope>NUCLEOTIDE SEQUENCE [LARGE SCALE GENOMIC DNA]</scope>
    <source>
        <strain evidence="6 7">MN07-A0370</strain>
    </source>
</reference>
<dbReference type="InterPro" id="IPR013611">
    <property type="entry name" value="Transp-assoc_OB_typ2"/>
</dbReference>
<protein>
    <recommendedName>
        <fullName evidence="4">ABC-type quaternary amine transporter</fullName>
        <ecNumber evidence="4">7.6.2.9</ecNumber>
    </recommendedName>
</protein>
<dbReference type="PATRIC" id="fig|571913.6.peg.1741"/>
<dbReference type="InterPro" id="IPR003593">
    <property type="entry name" value="AAA+_ATPase"/>
</dbReference>
<dbReference type="Pfam" id="PF08402">
    <property type="entry name" value="TOBE_2"/>
    <property type="match status" value="1"/>
</dbReference>
<sequence length="355" mass="38082">MTSRVELRHLRRAFGSTVALDDLDLTIEAGELVALLGPSGCGKTTALRCIAGFERPDRGAVLVNDRDITAVPANKRDAGMVFQSYSLFPHLSARDNVAFGMRMRKVVAAKRHSRADELLELVGLPAIGDRYPHQLSGGQQQRVALARALALEPSVLLLDEPLSALDAKVRVSLREEIRRLQISLGVTTLFVTHDQEEALSMADRVAVLRSGRLEQVASPDRIYEHPATAFVAEFIGSMNHLPGAVEGDRVIVNGQALPIDGAIPVAAEVDVLVRPEAVRLQSAPNGPGLVTRSSFRGATARLHVDLDGRQVQADVPGHDASVLAPGTRVVLTLVDRPVLVTERTQTSAPAAVTVS</sequence>
<evidence type="ECO:0000256" key="2">
    <source>
        <dbReference type="ARBA" id="ARBA00022741"/>
    </source>
</evidence>
<dbReference type="EC" id="7.6.2.9" evidence="4"/>
<dbReference type="FunFam" id="3.40.50.300:FF:000425">
    <property type="entry name" value="Probable ABC transporter, ATP-binding subunit"/>
    <property type="match status" value="1"/>
</dbReference>
<gene>
    <name evidence="6" type="ORF">VV02_08505</name>
</gene>
<dbReference type="OrthoDB" id="9802264at2"/>
<evidence type="ECO:0000313" key="6">
    <source>
        <dbReference type="EMBL" id="AKU15883.1"/>
    </source>
</evidence>
<dbReference type="InterPro" id="IPR027417">
    <property type="entry name" value="P-loop_NTPase"/>
</dbReference>
<keyword evidence="7" id="KW-1185">Reference proteome</keyword>
<dbReference type="STRING" id="571913.VV02_08505"/>
<dbReference type="PROSITE" id="PS00211">
    <property type="entry name" value="ABC_TRANSPORTER_1"/>
    <property type="match status" value="1"/>
</dbReference>
<dbReference type="AlphaFoldDB" id="A0A0K1JH21"/>
<dbReference type="PANTHER" id="PTHR42781">
    <property type="entry name" value="SPERMIDINE/PUTRESCINE IMPORT ATP-BINDING PROTEIN POTA"/>
    <property type="match status" value="1"/>
</dbReference>
<organism evidence="6 7">
    <name type="scientific">Luteipulveratus mongoliensis</name>
    <dbReference type="NCBI Taxonomy" id="571913"/>
    <lineage>
        <taxon>Bacteria</taxon>
        <taxon>Bacillati</taxon>
        <taxon>Actinomycetota</taxon>
        <taxon>Actinomycetes</taxon>
        <taxon>Micrococcales</taxon>
        <taxon>Dermacoccaceae</taxon>
        <taxon>Luteipulveratus</taxon>
    </lineage>
</organism>
<dbReference type="GO" id="GO:0015418">
    <property type="term" value="F:ABC-type quaternary ammonium compound transporting activity"/>
    <property type="evidence" value="ECO:0007669"/>
    <property type="project" value="UniProtKB-EC"/>
</dbReference>
<name>A0A0K1JH21_9MICO</name>
<keyword evidence="1" id="KW-0813">Transport</keyword>
<dbReference type="InterPro" id="IPR050093">
    <property type="entry name" value="ABC_SmlMolc_Importer"/>
</dbReference>
<dbReference type="InterPro" id="IPR003439">
    <property type="entry name" value="ABC_transporter-like_ATP-bd"/>
</dbReference>
<dbReference type="PANTHER" id="PTHR42781:SF4">
    <property type="entry name" value="SPERMIDINE_PUTRESCINE IMPORT ATP-BINDING PROTEIN POTA"/>
    <property type="match status" value="1"/>
</dbReference>
<dbReference type="Gene3D" id="3.40.50.300">
    <property type="entry name" value="P-loop containing nucleotide triphosphate hydrolases"/>
    <property type="match status" value="1"/>
</dbReference>
<evidence type="ECO:0000313" key="7">
    <source>
        <dbReference type="Proteomes" id="UP000066480"/>
    </source>
</evidence>
<keyword evidence="3 6" id="KW-0067">ATP-binding</keyword>
<evidence type="ECO:0000256" key="1">
    <source>
        <dbReference type="ARBA" id="ARBA00022448"/>
    </source>
</evidence>
<evidence type="ECO:0000259" key="5">
    <source>
        <dbReference type="PROSITE" id="PS50893"/>
    </source>
</evidence>
<dbReference type="SMART" id="SM00382">
    <property type="entry name" value="AAA"/>
    <property type="match status" value="1"/>
</dbReference>
<dbReference type="Pfam" id="PF00005">
    <property type="entry name" value="ABC_tran"/>
    <property type="match status" value="1"/>
</dbReference>